<dbReference type="Proteomes" id="UP000787635">
    <property type="component" value="Unassembled WGS sequence"/>
</dbReference>
<evidence type="ECO:0000313" key="1">
    <source>
        <dbReference type="EMBL" id="NKC30529.1"/>
    </source>
</evidence>
<dbReference type="EMBL" id="JAAVNE010000007">
    <property type="protein sequence ID" value="NKC30529.1"/>
    <property type="molecule type" value="Genomic_DNA"/>
</dbReference>
<dbReference type="SUPFAM" id="SSF103025">
    <property type="entry name" value="Folate-binding domain"/>
    <property type="match status" value="1"/>
</dbReference>
<keyword evidence="2" id="KW-1185">Reference proteome</keyword>
<dbReference type="InterPro" id="IPR027266">
    <property type="entry name" value="TrmE/GcvT-like"/>
</dbReference>
<comment type="caution">
    <text evidence="1">The sequence shown here is derived from an EMBL/GenBank/DDBJ whole genome shotgun (WGS) entry which is preliminary data.</text>
</comment>
<evidence type="ECO:0008006" key="3">
    <source>
        <dbReference type="Google" id="ProtNLM"/>
    </source>
</evidence>
<dbReference type="RefSeq" id="WP_168028464.1">
    <property type="nucleotide sequence ID" value="NZ_JAAVNE010000007.1"/>
</dbReference>
<protein>
    <recommendedName>
        <fullName evidence="3">Sarcosine oxidase subunit gamma</fullName>
    </recommendedName>
</protein>
<gene>
    <name evidence="1" type="ORF">HEQ75_06615</name>
</gene>
<evidence type="ECO:0000313" key="2">
    <source>
        <dbReference type="Proteomes" id="UP000787635"/>
    </source>
</evidence>
<proteinExistence type="predicted"/>
<reference evidence="1 2" key="1">
    <citation type="submission" date="2020-03" db="EMBL/GenBank/DDBJ databases">
        <title>Roseomonas selenitidurans sp. nov. isolated from urban soil.</title>
        <authorList>
            <person name="Liu H."/>
        </authorList>
    </citation>
    <scope>NUCLEOTIDE SEQUENCE [LARGE SCALE GENOMIC DNA]</scope>
    <source>
        <strain evidence="1 2">BU-1</strain>
    </source>
</reference>
<name>A0ABX1E054_9PROT</name>
<sequence>MAEQVLEGLRAPPAPAAPRVTLRELTGCTLTALHGPQGLLAGLPQRPGWAALPGGTAIWTAPGQWLWMGVPPPVPPAHATPLNGARCLLELDGPLATELLATLLPIDLHRRAFPHGAAAATQGAHVPLLVWRAANAFRLACYRSYGLALAGALVAAGRGRALAYAGATPWAPEPAAPADAA</sequence>
<accession>A0ABX1E054</accession>
<dbReference type="Gene3D" id="3.30.1360.120">
    <property type="entry name" value="Probable tRNA modification gtpase trme, domain 1"/>
    <property type="match status" value="1"/>
</dbReference>
<organism evidence="1 2">
    <name type="scientific">Falsiroseomonas selenitidurans</name>
    <dbReference type="NCBI Taxonomy" id="2716335"/>
    <lineage>
        <taxon>Bacteria</taxon>
        <taxon>Pseudomonadati</taxon>
        <taxon>Pseudomonadota</taxon>
        <taxon>Alphaproteobacteria</taxon>
        <taxon>Acetobacterales</taxon>
        <taxon>Roseomonadaceae</taxon>
        <taxon>Falsiroseomonas</taxon>
    </lineage>
</organism>